<dbReference type="InterPro" id="IPR006094">
    <property type="entry name" value="Oxid_FAD_bind_N"/>
</dbReference>
<keyword evidence="2" id="KW-0274">FAD</keyword>
<dbReference type="GO" id="GO:0004458">
    <property type="term" value="F:D-lactate dehydrogenase (cytochrome) activity"/>
    <property type="evidence" value="ECO:0007669"/>
    <property type="project" value="TreeGrafter"/>
</dbReference>
<dbReference type="GO" id="GO:0071949">
    <property type="term" value="F:FAD binding"/>
    <property type="evidence" value="ECO:0007669"/>
    <property type="project" value="InterPro"/>
</dbReference>
<dbReference type="SUPFAM" id="SSF56176">
    <property type="entry name" value="FAD-binding/transporter-associated domain-like"/>
    <property type="match status" value="1"/>
</dbReference>
<dbReference type="Gene3D" id="3.30.465.10">
    <property type="match status" value="1"/>
</dbReference>
<keyword evidence="1" id="KW-0285">Flavoprotein</keyword>
<accession>A0A644SBU3</accession>
<gene>
    <name evidence="3" type="ORF">ES716_03395</name>
</gene>
<dbReference type="InterPro" id="IPR016164">
    <property type="entry name" value="FAD-linked_Oxase-like_C"/>
</dbReference>
<proteinExistence type="predicted"/>
<dbReference type="GO" id="GO:1903457">
    <property type="term" value="P:lactate catabolic process"/>
    <property type="evidence" value="ECO:0007669"/>
    <property type="project" value="TreeGrafter"/>
</dbReference>
<dbReference type="PROSITE" id="PS51387">
    <property type="entry name" value="FAD_PCMH"/>
    <property type="match status" value="1"/>
</dbReference>
<dbReference type="InterPro" id="IPR036318">
    <property type="entry name" value="FAD-bd_PCMH-like_sf"/>
</dbReference>
<dbReference type="InterPro" id="IPR016167">
    <property type="entry name" value="FAD-bd_PCMH_sub1"/>
</dbReference>
<dbReference type="PANTHER" id="PTHR11748:SF114">
    <property type="entry name" value="ARYL-ALCOHOL OXIDASE VANILLYL-ALCOHOL OXIDASE (AFU_ORTHOLOGUE AFUA_3G09500)-RELATED"/>
    <property type="match status" value="1"/>
</dbReference>
<dbReference type="InterPro" id="IPR016170">
    <property type="entry name" value="Cytok_DH_C_sf"/>
</dbReference>
<evidence type="ECO:0000313" key="4">
    <source>
        <dbReference type="Proteomes" id="UP000576616"/>
    </source>
</evidence>
<dbReference type="PANTHER" id="PTHR11748">
    <property type="entry name" value="D-LACTATE DEHYDROGENASE"/>
    <property type="match status" value="1"/>
</dbReference>
<dbReference type="EMBL" id="AABKAB010000004">
    <property type="protein sequence ID" value="EAH8156970.1"/>
    <property type="molecule type" value="Genomic_DNA"/>
</dbReference>
<comment type="caution">
    <text evidence="3">The sequence shown here is derived from an EMBL/GenBank/DDBJ whole genome shotgun (WGS) entry which is preliminary data.</text>
</comment>
<dbReference type="InterPro" id="IPR016171">
    <property type="entry name" value="Vanillyl_alc_oxidase_C-sub2"/>
</dbReference>
<dbReference type="Proteomes" id="UP000576616">
    <property type="component" value="Unassembled WGS sequence"/>
</dbReference>
<name>A0A644SBU3_CAMCO</name>
<evidence type="ECO:0000256" key="1">
    <source>
        <dbReference type="ARBA" id="ARBA00022630"/>
    </source>
</evidence>
<organism evidence="3 4">
    <name type="scientific">Campylobacter coli</name>
    <dbReference type="NCBI Taxonomy" id="195"/>
    <lineage>
        <taxon>Bacteria</taxon>
        <taxon>Pseudomonadati</taxon>
        <taxon>Campylobacterota</taxon>
        <taxon>Epsilonproteobacteria</taxon>
        <taxon>Campylobacterales</taxon>
        <taxon>Campylobacteraceae</taxon>
        <taxon>Campylobacter</taxon>
    </lineage>
</organism>
<dbReference type="Pfam" id="PF01565">
    <property type="entry name" value="FAD_binding_4"/>
    <property type="match status" value="1"/>
</dbReference>
<dbReference type="GO" id="GO:0008720">
    <property type="term" value="F:D-lactate dehydrogenase (NAD+) activity"/>
    <property type="evidence" value="ECO:0007669"/>
    <property type="project" value="TreeGrafter"/>
</dbReference>
<evidence type="ECO:0000256" key="2">
    <source>
        <dbReference type="ARBA" id="ARBA00022827"/>
    </source>
</evidence>
<sequence>MILPKNVSQSDFTAAVAKFEKALGKEWVFKTQEDLDLYRDAYSPQWDDDDEPIPSLALAPKNVEEVQAIVKIANEFKIPLFPISTGKNLGYGSSAPQQRGQVVVDLKRMNKIIEVDDKRNFCIVEPGVSYFDLYEYVEKNNLNVFLDIPDPGWGSPLGNALDHGWGYSYGMYRDHFGSHCGMEVVLANGEILRTGMGALPKAKTFAENKYGYGPYVDGLFSQSNFGIVTKMGFWMMPKPEHYMLLSIKMKKREDLIPAVEILNYLEDSFIVGWPQYFSPLNPPYGKPMNAELKGYLTSKNGLPDMDKIQNYALKNKIPYWNIDVSVYGCKEVCYANLEYIKQRFKIIEGVDISIVQEFSLPLNLEQKKQLKHKVTLGIPNMEIFWLSTRGEVLEPSDGHVWFSPIIPRDGKELLKCQEVYMNLFREFGEESPITPFSHPRSWMYRAFCFMLAFNNSRTDKAHNLKVRKMYRQMVQTAAEHGWGDYRAAPTFQDDVMGAYSYNNHILRRFNEQLKDCIDPNGILAPGRGGIWPKNLRDERFVNNKRDALRMKEGKEK</sequence>
<dbReference type="AlphaFoldDB" id="A0A644SBU3"/>
<dbReference type="InterPro" id="IPR016169">
    <property type="entry name" value="FAD-bd_PCMH_sub2"/>
</dbReference>
<dbReference type="Gene3D" id="1.10.45.10">
    <property type="entry name" value="Vanillyl-alcohol Oxidase, Chain A, domain 4"/>
    <property type="match status" value="1"/>
</dbReference>
<reference evidence="3 4" key="1">
    <citation type="submission" date="2019-01" db="EMBL/GenBank/DDBJ databases">
        <authorList>
            <consortium name="PulseNet: The National Subtyping Network for Foodborne Disease Surveillance"/>
            <person name="Tarr C.L."/>
            <person name="Trees E."/>
            <person name="Katz L.S."/>
            <person name="Carleton-Romer H.A."/>
            <person name="Stroika S."/>
            <person name="Kucerova Z."/>
            <person name="Roache K.F."/>
            <person name="Sabol A.L."/>
            <person name="Besser J."/>
            <person name="Gerner-Smidt P."/>
        </authorList>
    </citation>
    <scope>NUCLEOTIDE SEQUENCE [LARGE SCALE GENOMIC DNA]</scope>
    <source>
        <strain evidence="3 4">PNUSAC007828</strain>
    </source>
</reference>
<dbReference type="Gene3D" id="3.40.462.10">
    <property type="entry name" value="FAD-linked oxidases, C-terminal domain"/>
    <property type="match status" value="1"/>
</dbReference>
<evidence type="ECO:0000313" key="3">
    <source>
        <dbReference type="EMBL" id="EAH8156970.1"/>
    </source>
</evidence>
<dbReference type="RefSeq" id="WP_072220656.1">
    <property type="nucleotide sequence ID" value="NZ_FBAW01000023.1"/>
</dbReference>
<dbReference type="Gene3D" id="3.30.43.10">
    <property type="entry name" value="Uridine Diphospho-n-acetylenolpyruvylglucosamine Reductase, domain 2"/>
    <property type="match status" value="1"/>
</dbReference>
<dbReference type="InterPro" id="IPR016166">
    <property type="entry name" value="FAD-bd_PCMH"/>
</dbReference>
<protein>
    <submittedName>
        <fullName evidence="3">FAD-binding oxidoreductase</fullName>
    </submittedName>
</protein>
<dbReference type="SUPFAM" id="SSF55103">
    <property type="entry name" value="FAD-linked oxidases, C-terminal domain"/>
    <property type="match status" value="1"/>
</dbReference>